<dbReference type="InterPro" id="IPR019546">
    <property type="entry name" value="TAT_signal_bac_arc"/>
</dbReference>
<feature type="region of interest" description="Disordered" evidence="9">
    <location>
        <begin position="493"/>
        <end position="514"/>
    </location>
</feature>
<evidence type="ECO:0000256" key="2">
    <source>
        <dbReference type="ARBA" id="ARBA00009717"/>
    </source>
</evidence>
<gene>
    <name evidence="10" type="ORF">FGL95_11445</name>
</gene>
<proteinExistence type="inferred from homology"/>
<dbReference type="FunFam" id="3.40.720.10:FF:000034">
    <property type="entry name" value="Membrane-associated phospholipase C"/>
    <property type="match status" value="1"/>
</dbReference>
<comment type="subcellular location">
    <subcellularLocation>
        <location evidence="1">Secreted</location>
        <location evidence="1">Cell wall</location>
    </subcellularLocation>
</comment>
<evidence type="ECO:0000256" key="4">
    <source>
        <dbReference type="ARBA" id="ARBA00022512"/>
    </source>
</evidence>
<dbReference type="NCBIfam" id="TIGR01409">
    <property type="entry name" value="TAT_signal_seq"/>
    <property type="match status" value="1"/>
</dbReference>
<accession>A0A848KDJ5</accession>
<dbReference type="InterPro" id="IPR017850">
    <property type="entry name" value="Alkaline_phosphatase_core_sf"/>
</dbReference>
<protein>
    <recommendedName>
        <fullName evidence="3">phospholipase C</fullName>
        <ecNumber evidence="3">3.1.4.3</ecNumber>
    </recommendedName>
</protein>
<evidence type="ECO:0000313" key="11">
    <source>
        <dbReference type="Proteomes" id="UP000535543"/>
    </source>
</evidence>
<comment type="caution">
    <text evidence="10">The sequence shown here is derived from an EMBL/GenBank/DDBJ whole genome shotgun (WGS) entry which is preliminary data.</text>
</comment>
<keyword evidence="6" id="KW-0378">Hydrolase</keyword>
<dbReference type="GO" id="GO:0034480">
    <property type="term" value="F:phosphatidylcholine phospholipase C activity"/>
    <property type="evidence" value="ECO:0007669"/>
    <property type="project" value="UniProtKB-EC"/>
</dbReference>
<evidence type="ECO:0000256" key="1">
    <source>
        <dbReference type="ARBA" id="ARBA00004191"/>
    </source>
</evidence>
<evidence type="ECO:0000313" key="10">
    <source>
        <dbReference type="EMBL" id="NMN95648.1"/>
    </source>
</evidence>
<dbReference type="AlphaFoldDB" id="A0A848KDJ5"/>
<evidence type="ECO:0000256" key="8">
    <source>
        <dbReference type="ARBA" id="ARBA00048421"/>
    </source>
</evidence>
<keyword evidence="7" id="KW-0843">Virulence</keyword>
<evidence type="ECO:0000256" key="5">
    <source>
        <dbReference type="ARBA" id="ARBA00022525"/>
    </source>
</evidence>
<dbReference type="PANTHER" id="PTHR31956">
    <property type="entry name" value="NON-SPECIFIC PHOSPHOLIPASE C4-RELATED"/>
    <property type="match status" value="1"/>
</dbReference>
<evidence type="ECO:0000256" key="7">
    <source>
        <dbReference type="ARBA" id="ARBA00023026"/>
    </source>
</evidence>
<reference evidence="10 11" key="1">
    <citation type="submission" date="2019-05" db="EMBL/GenBank/DDBJ databases">
        <authorList>
            <person name="Lee S.D."/>
        </authorList>
    </citation>
    <scope>NUCLEOTIDE SEQUENCE [LARGE SCALE GENOMIC DNA]</scope>
    <source>
        <strain evidence="10 11">YC2-7</strain>
    </source>
</reference>
<dbReference type="InterPro" id="IPR007312">
    <property type="entry name" value="Phosphoesterase"/>
</dbReference>
<dbReference type="EMBL" id="VCQU01000003">
    <property type="protein sequence ID" value="NMN95648.1"/>
    <property type="molecule type" value="Genomic_DNA"/>
</dbReference>
<dbReference type="PANTHER" id="PTHR31956:SF1">
    <property type="entry name" value="NON-SPECIFIC PHOSPHOLIPASE C1"/>
    <property type="match status" value="1"/>
</dbReference>
<keyword evidence="11" id="KW-1185">Reference proteome</keyword>
<dbReference type="PROSITE" id="PS51318">
    <property type="entry name" value="TAT"/>
    <property type="match status" value="1"/>
</dbReference>
<dbReference type="Gene3D" id="3.40.720.10">
    <property type="entry name" value="Alkaline Phosphatase, subunit A"/>
    <property type="match status" value="2"/>
</dbReference>
<evidence type="ECO:0000256" key="3">
    <source>
        <dbReference type="ARBA" id="ARBA00012018"/>
    </source>
</evidence>
<keyword evidence="4" id="KW-0134">Cell wall</keyword>
<comment type="similarity">
    <text evidence="2">Belongs to the bacterial phospholipase C family.</text>
</comment>
<comment type="catalytic activity">
    <reaction evidence="8">
        <text>a 1,2-diacyl-sn-glycero-3-phosphocholine + H2O = phosphocholine + a 1,2-diacyl-sn-glycerol + H(+)</text>
        <dbReference type="Rhea" id="RHEA:10604"/>
        <dbReference type="ChEBI" id="CHEBI:15377"/>
        <dbReference type="ChEBI" id="CHEBI:15378"/>
        <dbReference type="ChEBI" id="CHEBI:17815"/>
        <dbReference type="ChEBI" id="CHEBI:57643"/>
        <dbReference type="ChEBI" id="CHEBI:295975"/>
        <dbReference type="EC" id="3.1.4.3"/>
    </reaction>
    <physiologicalReaction direction="left-to-right" evidence="8">
        <dbReference type="Rhea" id="RHEA:10605"/>
    </physiologicalReaction>
</comment>
<name>A0A848KDJ5_9NOCA</name>
<dbReference type="CDD" id="cd16014">
    <property type="entry name" value="PLC"/>
    <property type="match status" value="1"/>
</dbReference>
<sequence>MTQSRPAGSAEWISRRNFLSKAAAATGAAVMASWAGPIIERAYAADPSGTGSLKDIEHFVFLMQENRSFDHYFGTLSGVRGFDDPSPVWRQYGYEPGIGPTPTGYQLPFRLDTNAGVNLDGECINDPTHSWGPMHQAWNGGANDMHMVVHLEHEGPGNGPAAMGYYTRADIPTHYDLADAFTILDGYHCSVLGPTDPNRLYWISATIDPDGRGGGPLLETPLLIPKNVYTWRTMPENLEEAGVSWKVYQNKDVGPISSVALDGMLGCFKQFNAPGTSLYARGIDPVYPYNFETDVRSGNLPQVSWIVPSIFTCEHPSLPPAGGAVGIMQVLDILTSNPAVWEKTALIISYDENGGFFDHVVPPTAPPGTPGEHVTVPLAGIKASDNIAGPIGLGFRVPGLVISPYTRGGLVCSDTFDHTSQLKLLETRFGVDVPNLTTWRRNTVGDMTSTFNFAAPPNAVPPTVTPPLPKVGPALAQCGPNIVAGVLELGTPYPVPPNSMPTQETSPVRGRPSG</sequence>
<dbReference type="RefSeq" id="WP_169586709.1">
    <property type="nucleotide sequence ID" value="NZ_VCQU01000003.1"/>
</dbReference>
<reference evidence="10 11" key="2">
    <citation type="submission" date="2020-06" db="EMBL/GenBank/DDBJ databases">
        <title>Antribacter stalactiti gen. nov., sp. nov., a new member of the family Nacardiaceae isolated from a cave.</title>
        <authorList>
            <person name="Kim I.S."/>
        </authorList>
    </citation>
    <scope>NUCLEOTIDE SEQUENCE [LARGE SCALE GENOMIC DNA]</scope>
    <source>
        <strain evidence="10 11">YC2-7</strain>
    </source>
</reference>
<evidence type="ECO:0000256" key="6">
    <source>
        <dbReference type="ARBA" id="ARBA00022801"/>
    </source>
</evidence>
<keyword evidence="5" id="KW-0964">Secreted</keyword>
<dbReference type="Proteomes" id="UP000535543">
    <property type="component" value="Unassembled WGS sequence"/>
</dbReference>
<dbReference type="InterPro" id="IPR006311">
    <property type="entry name" value="TAT_signal"/>
</dbReference>
<dbReference type="EC" id="3.1.4.3" evidence="3"/>
<evidence type="ECO:0000256" key="9">
    <source>
        <dbReference type="SAM" id="MobiDB-lite"/>
    </source>
</evidence>
<organism evidence="10 11">
    <name type="scientific">Antrihabitans stalactiti</name>
    <dbReference type="NCBI Taxonomy" id="2584121"/>
    <lineage>
        <taxon>Bacteria</taxon>
        <taxon>Bacillati</taxon>
        <taxon>Actinomycetota</taxon>
        <taxon>Actinomycetes</taxon>
        <taxon>Mycobacteriales</taxon>
        <taxon>Nocardiaceae</taxon>
        <taxon>Antrihabitans</taxon>
    </lineage>
</organism>
<dbReference type="Pfam" id="PF04185">
    <property type="entry name" value="Phosphoesterase"/>
    <property type="match status" value="1"/>
</dbReference>